<dbReference type="EMBL" id="JAUQSY010000004">
    <property type="protein sequence ID" value="MDO7874518.1"/>
    <property type="molecule type" value="Genomic_DNA"/>
</dbReference>
<feature type="chain" id="PRO_5046627703" evidence="2">
    <location>
        <begin position="24"/>
        <end position="780"/>
    </location>
</feature>
<dbReference type="SUPFAM" id="SSF51126">
    <property type="entry name" value="Pectin lyase-like"/>
    <property type="match status" value="2"/>
</dbReference>
<feature type="signal peptide" evidence="2">
    <location>
        <begin position="1"/>
        <end position="23"/>
    </location>
</feature>
<dbReference type="Pfam" id="PF14592">
    <property type="entry name" value="Chondroitinas_B"/>
    <property type="match status" value="1"/>
</dbReference>
<evidence type="ECO:0000256" key="2">
    <source>
        <dbReference type="SAM" id="SignalP"/>
    </source>
</evidence>
<dbReference type="CDD" id="cd14251">
    <property type="entry name" value="PL-6"/>
    <property type="match status" value="1"/>
</dbReference>
<dbReference type="Proteomes" id="UP001176429">
    <property type="component" value="Unassembled WGS sequence"/>
</dbReference>
<organism evidence="3 4">
    <name type="scientific">Hymenobacter aranciens</name>
    <dbReference type="NCBI Taxonomy" id="3063996"/>
    <lineage>
        <taxon>Bacteria</taxon>
        <taxon>Pseudomonadati</taxon>
        <taxon>Bacteroidota</taxon>
        <taxon>Cytophagia</taxon>
        <taxon>Cytophagales</taxon>
        <taxon>Hymenobacteraceae</taxon>
        <taxon>Hymenobacter</taxon>
    </lineage>
</organism>
<accession>A0ABT9B8K0</accession>
<dbReference type="InterPro" id="IPR011050">
    <property type="entry name" value="Pectin_lyase_fold/virulence"/>
</dbReference>
<gene>
    <name evidence="3" type="ORF">Q5H93_07230</name>
</gene>
<name>A0ABT9B8K0_9BACT</name>
<dbReference type="InterPro" id="IPR006626">
    <property type="entry name" value="PbH1"/>
</dbReference>
<dbReference type="SMART" id="SM00710">
    <property type="entry name" value="PbH1"/>
    <property type="match status" value="9"/>
</dbReference>
<dbReference type="InterPro" id="IPR039513">
    <property type="entry name" value="PL-6"/>
</dbReference>
<keyword evidence="4" id="KW-1185">Reference proteome</keyword>
<dbReference type="Gene3D" id="2.160.20.10">
    <property type="entry name" value="Single-stranded right-handed beta-helix, Pectin lyase-like"/>
    <property type="match status" value="2"/>
</dbReference>
<protein>
    <submittedName>
        <fullName evidence="3">Chondroitinase-B domain-containing protein</fullName>
    </submittedName>
</protein>
<feature type="region of interest" description="Disordered" evidence="1">
    <location>
        <begin position="423"/>
        <end position="449"/>
    </location>
</feature>
<keyword evidence="2" id="KW-0732">Signal</keyword>
<proteinExistence type="predicted"/>
<evidence type="ECO:0000313" key="4">
    <source>
        <dbReference type="Proteomes" id="UP001176429"/>
    </source>
</evidence>
<comment type="caution">
    <text evidence="3">The sequence shown here is derived from an EMBL/GenBank/DDBJ whole genome shotgun (WGS) entry which is preliminary data.</text>
</comment>
<reference evidence="3" key="1">
    <citation type="submission" date="2023-07" db="EMBL/GenBank/DDBJ databases">
        <authorList>
            <person name="Kim M.K."/>
        </authorList>
    </citation>
    <scope>NUCLEOTIDE SEQUENCE</scope>
    <source>
        <strain evidence="3">ASUV-10-1</strain>
    </source>
</reference>
<evidence type="ECO:0000313" key="3">
    <source>
        <dbReference type="EMBL" id="MDO7874518.1"/>
    </source>
</evidence>
<feature type="region of interest" description="Disordered" evidence="1">
    <location>
        <begin position="759"/>
        <end position="780"/>
    </location>
</feature>
<dbReference type="InterPro" id="IPR012334">
    <property type="entry name" value="Pectin_lyas_fold"/>
</dbReference>
<dbReference type="RefSeq" id="WP_305005834.1">
    <property type="nucleotide sequence ID" value="NZ_JAUQSY010000004.1"/>
</dbReference>
<evidence type="ECO:0000256" key="1">
    <source>
        <dbReference type="SAM" id="MobiDB-lite"/>
    </source>
</evidence>
<sequence>MSHFRTLFLSTLLAGGVGSLAQAKAMKVADAAAFKAAVPQLQPGDTLVLAAGTWQDAKLIFKAEGTEKQPIVLRAEKPGAVKLQGQSNLRLAGHYLVVSGLDFRNGYAPSGCVIEFRENAQALAFHCRVTECVIEDYNKPAREEDKDDIWVKLHGQHNRFDHNYVAGKKTGGVTMAVDLAVPESQNNYHQIDHNYFGPRPRLGSNGGETLRVGVSTYSLTASHTQIEENYFYKCSGEVEIISIKSGENAVRRNLFVECEGSVVLRHGNNNLVEGNYFLGNGKAHTGGVRIINAGHRVLDNYFADLRGTNFRGALVIMNGVPNSPLNRYNQVKDVTVSGNIFLNCDNIELCEGKDGERTATPENVTISNNIFYNLLATKQFTVNDDISGITFKDNPTLLSSSPNLPGLTATPLILQRSADGLTVPTVGKGKPKQRRPVTEAESGPRWFRPTVVPGMGTGKLWKVPANEADALRRVCQQAQRGDIIELSSAGTYPVSQPIAVAVPLVVRAKKGLTSRPVLSFAGSGTGRAFFSIENGGMLRLSGLAFDGNAPAGTADALIRTSAQPMLEHYNLWADNCTFYNLRDGGKSAFQATKSTYADTVQFSNSLFYDLGGNALSLNTETQNKGTYNAENVVLRNCLFRNVQGGALDLYRGGNDESTLGPLLTVDHCTFDNVGNAPEGYVLKLTGVQWSEISQCLFNDSGRNGYAILAQNSAKSTATLLNTNFSRSGQLSSEYKPQTRQVAYVATEFVNPARLDYRLKTPDSGLKTSTDGRLPGYAARP</sequence>